<evidence type="ECO:0000313" key="2">
    <source>
        <dbReference type="EMBL" id="MBT1705444.1"/>
    </source>
</evidence>
<feature type="transmembrane region" description="Helical" evidence="1">
    <location>
        <begin position="52"/>
        <end position="72"/>
    </location>
</feature>
<dbReference type="Proteomes" id="UP000772618">
    <property type="component" value="Unassembled WGS sequence"/>
</dbReference>
<keyword evidence="1" id="KW-0472">Membrane</keyword>
<comment type="caution">
    <text evidence="2">The sequence shown here is derived from an EMBL/GenBank/DDBJ whole genome shotgun (WGS) entry which is preliminary data.</text>
</comment>
<feature type="transmembrane region" description="Helical" evidence="1">
    <location>
        <begin position="250"/>
        <end position="267"/>
    </location>
</feature>
<feature type="transmembrane region" description="Helical" evidence="1">
    <location>
        <begin position="134"/>
        <end position="163"/>
    </location>
</feature>
<keyword evidence="3" id="KW-1185">Reference proteome</keyword>
<dbReference type="Pfam" id="PF19992">
    <property type="entry name" value="DUF6427"/>
    <property type="match status" value="1"/>
</dbReference>
<organism evidence="2 3">
    <name type="scientific">Chryseosolibacter indicus</name>
    <dbReference type="NCBI Taxonomy" id="2782351"/>
    <lineage>
        <taxon>Bacteria</taxon>
        <taxon>Pseudomonadati</taxon>
        <taxon>Bacteroidota</taxon>
        <taxon>Cytophagia</taxon>
        <taxon>Cytophagales</taxon>
        <taxon>Chryseotaleaceae</taxon>
        <taxon>Chryseosolibacter</taxon>
    </lineage>
</organism>
<feature type="transmembrane region" description="Helical" evidence="1">
    <location>
        <begin position="273"/>
        <end position="294"/>
    </location>
</feature>
<reference evidence="2 3" key="1">
    <citation type="submission" date="2021-05" db="EMBL/GenBank/DDBJ databases">
        <title>A Polyphasic approach of four new species of the genus Ohtaekwangia: Ohtaekwangia histidinii sp. nov., Ohtaekwangia cretensis sp. nov., Ohtaekwangia indiensis sp. nov., Ohtaekwangia reichenbachii sp. nov. from diverse environment.</title>
        <authorList>
            <person name="Octaviana S."/>
        </authorList>
    </citation>
    <scope>NUCLEOTIDE SEQUENCE [LARGE SCALE GENOMIC DNA]</scope>
    <source>
        <strain evidence="2 3">PWU20</strain>
    </source>
</reference>
<gene>
    <name evidence="2" type="ORF">KK060_19290</name>
</gene>
<proteinExistence type="predicted"/>
<evidence type="ECO:0008006" key="4">
    <source>
        <dbReference type="Google" id="ProtNLM"/>
    </source>
</evidence>
<accession>A0ABS5VVJ2</accession>
<feature type="transmembrane region" description="Helical" evidence="1">
    <location>
        <begin position="170"/>
        <end position="190"/>
    </location>
</feature>
<keyword evidence="1" id="KW-1133">Transmembrane helix</keyword>
<protein>
    <recommendedName>
        <fullName evidence="4">Beta-carotene 15,15'-monooxygenase</fullName>
    </recommendedName>
</protein>
<evidence type="ECO:0000313" key="3">
    <source>
        <dbReference type="Proteomes" id="UP000772618"/>
    </source>
</evidence>
<dbReference type="EMBL" id="JAHESD010000056">
    <property type="protein sequence ID" value="MBT1705444.1"/>
    <property type="molecule type" value="Genomic_DNA"/>
</dbReference>
<keyword evidence="1" id="KW-0812">Transmembrane</keyword>
<feature type="transmembrane region" description="Helical" evidence="1">
    <location>
        <begin position="219"/>
        <end position="238"/>
    </location>
</feature>
<name>A0ABS5VVJ2_9BACT</name>
<dbReference type="InterPro" id="IPR045625">
    <property type="entry name" value="DUF6427"/>
</dbReference>
<evidence type="ECO:0000256" key="1">
    <source>
        <dbReference type="SAM" id="Phobius"/>
    </source>
</evidence>
<sequence>MTYPELKSILVGEKLNNGSKMYTEVVDNTAPLAAWVHTLLDMAFDRSITGRHVVALVLIFLQSVFLGIIFITKKVFGENTFIPSLIFSILFFFSFDNIALTDELLGSGFLILALDHLFREIEFRMPRDETPFNLGLFLSIATLFYLPYITFLFGVLIILFLFARTNGRKILLMIFGFTLPHLFVISISYVNDTLPKVWEYYYLSNLSFDKEFVVSIKELLILGGLPAFYLIISIVMLNRLARFSKYQAQLLQSIFLWIGFCFIYFLFCKEVRPQTLIVLIPPITFLLTHFLLLIRRRRLAEMNHGYL</sequence>